<dbReference type="OMA" id="FHKFVGQ"/>
<dbReference type="Gramene" id="ABO98715">
    <property type="protein sequence ID" value="ABO98715"/>
    <property type="gene ID" value="OSTLU_44228"/>
</dbReference>
<sequence>MVASKRIAAAVPRYLAFLEYDGARFRGFQRQCGVAATVQGALDEALTAFTGARGAIECVGSSRTDVGVHALRNSAHFDFARTTKDGTTVEPHDGASVRRGVNYHLRKLGAAVRVTECVRVDEMNPKFHARHDAVARRYRYDILVGERDDGGSLFDAERAWYVRATCDGRLNVDAMRDAAAALTGTHDFSSFRANGCQASSPVRTLTSIDVKEELTEWPAAEARGTKQKISIAVAAPSFLYHQVRLLAGALKAVGANDLTVKDVQELLEAKDVARAPQMAPAHGLYLADVAYLENYAVRPAYGARDEDA</sequence>
<evidence type="ECO:0000256" key="1">
    <source>
        <dbReference type="ARBA" id="ARBA00009375"/>
    </source>
</evidence>
<dbReference type="Pfam" id="PF01416">
    <property type="entry name" value="PseudoU_synth_1"/>
    <property type="match status" value="1"/>
</dbReference>
<dbReference type="InterPro" id="IPR020103">
    <property type="entry name" value="PsdUridine_synth_cat_dom_sf"/>
</dbReference>
<evidence type="ECO:0000256" key="6">
    <source>
        <dbReference type="RuleBase" id="RU003792"/>
    </source>
</evidence>
<dbReference type="KEGG" id="olu:OSTLU_44228"/>
<dbReference type="InterPro" id="IPR020094">
    <property type="entry name" value="TruA/RsuA/RluB/E/F_N"/>
</dbReference>
<dbReference type="CDD" id="cd02570">
    <property type="entry name" value="PseudoU_synth_EcTruA"/>
    <property type="match status" value="1"/>
</dbReference>
<dbReference type="InterPro" id="IPR020097">
    <property type="entry name" value="PsdUridine_synth_TruA_a/b_dom"/>
</dbReference>
<protein>
    <recommendedName>
        <fullName evidence="6">tRNA pseudouridine synthase</fullName>
        <ecNumber evidence="6">5.4.99.12</ecNumber>
    </recommendedName>
</protein>
<proteinExistence type="inferred from homology"/>
<dbReference type="InterPro" id="IPR001406">
    <property type="entry name" value="PsdUridine_synth_TruA"/>
</dbReference>
<dbReference type="NCBIfam" id="TIGR00071">
    <property type="entry name" value="hisT_truA"/>
    <property type="match status" value="1"/>
</dbReference>
<dbReference type="InterPro" id="IPR020095">
    <property type="entry name" value="PsdUridine_synth_TruA_C"/>
</dbReference>
<dbReference type="eggNOG" id="KOG4393">
    <property type="taxonomic scope" value="Eukaryota"/>
</dbReference>
<evidence type="ECO:0000313" key="9">
    <source>
        <dbReference type="Proteomes" id="UP000001568"/>
    </source>
</evidence>
<feature type="binding site" evidence="5">
    <location>
        <position position="138"/>
    </location>
    <ligand>
        <name>substrate</name>
    </ligand>
</feature>
<dbReference type="Gene3D" id="3.30.70.660">
    <property type="entry name" value="Pseudouridine synthase I, catalytic domain, C-terminal subdomain"/>
    <property type="match status" value="1"/>
</dbReference>
<dbReference type="PIRSF" id="PIRSF001430">
    <property type="entry name" value="tRNA_psdUrid_synth"/>
    <property type="match status" value="1"/>
</dbReference>
<name>A4S4E5_OSTLU</name>
<evidence type="ECO:0000256" key="4">
    <source>
        <dbReference type="PIRSR" id="PIRSR001430-1"/>
    </source>
</evidence>
<dbReference type="EC" id="5.4.99.12" evidence="6"/>
<organism evidence="8 9">
    <name type="scientific">Ostreococcus lucimarinus (strain CCE9901)</name>
    <dbReference type="NCBI Taxonomy" id="436017"/>
    <lineage>
        <taxon>Eukaryota</taxon>
        <taxon>Viridiplantae</taxon>
        <taxon>Chlorophyta</taxon>
        <taxon>Mamiellophyceae</taxon>
        <taxon>Mamiellales</taxon>
        <taxon>Bathycoccaceae</taxon>
        <taxon>Ostreococcus</taxon>
    </lineage>
</organism>
<dbReference type="GeneID" id="5004321"/>
<dbReference type="PANTHER" id="PTHR11142">
    <property type="entry name" value="PSEUDOURIDYLATE SYNTHASE"/>
    <property type="match status" value="1"/>
</dbReference>
<reference evidence="8 9" key="1">
    <citation type="journal article" date="2007" name="Proc. Natl. Acad. Sci. U.S.A.">
        <title>The tiny eukaryote Ostreococcus provides genomic insights into the paradox of plankton speciation.</title>
        <authorList>
            <person name="Palenik B."/>
            <person name="Grimwood J."/>
            <person name="Aerts A."/>
            <person name="Rouze P."/>
            <person name="Salamov A."/>
            <person name="Putnam N."/>
            <person name="Dupont C."/>
            <person name="Jorgensen R."/>
            <person name="Derelle E."/>
            <person name="Rombauts S."/>
            <person name="Zhou K."/>
            <person name="Otillar R."/>
            <person name="Merchant S.S."/>
            <person name="Podell S."/>
            <person name="Gaasterland T."/>
            <person name="Napoli C."/>
            <person name="Gendler K."/>
            <person name="Manuell A."/>
            <person name="Tai V."/>
            <person name="Vallon O."/>
            <person name="Piganeau G."/>
            <person name="Jancek S."/>
            <person name="Heijde M."/>
            <person name="Jabbari K."/>
            <person name="Bowler C."/>
            <person name="Lohr M."/>
            <person name="Robbens S."/>
            <person name="Werner G."/>
            <person name="Dubchak I."/>
            <person name="Pazour G.J."/>
            <person name="Ren Q."/>
            <person name="Paulsen I."/>
            <person name="Delwiche C."/>
            <person name="Schmutz J."/>
            <person name="Rokhsar D."/>
            <person name="Van de Peer Y."/>
            <person name="Moreau H."/>
            <person name="Grigoriev I.V."/>
        </authorList>
    </citation>
    <scope>NUCLEOTIDE SEQUENCE [LARGE SCALE GENOMIC DNA]</scope>
    <source>
        <strain evidence="8 9">CCE9901</strain>
    </source>
</reference>
<dbReference type="RefSeq" id="XP_001420422.1">
    <property type="nucleotide sequence ID" value="XM_001420385.1"/>
</dbReference>
<dbReference type="Gene3D" id="3.30.70.580">
    <property type="entry name" value="Pseudouridine synthase I, catalytic domain, N-terminal subdomain"/>
    <property type="match status" value="1"/>
</dbReference>
<accession>A4S4E5</accession>
<dbReference type="AlphaFoldDB" id="A4S4E5"/>
<dbReference type="EMBL" id="CP000591">
    <property type="protein sequence ID" value="ABO98715.1"/>
    <property type="molecule type" value="Genomic_DNA"/>
</dbReference>
<evidence type="ECO:0000256" key="3">
    <source>
        <dbReference type="ARBA" id="ARBA00023235"/>
    </source>
</evidence>
<evidence type="ECO:0000259" key="7">
    <source>
        <dbReference type="Pfam" id="PF01416"/>
    </source>
</evidence>
<feature type="domain" description="Pseudouridine synthase I TruA alpha/beta" evidence="7">
    <location>
        <begin position="178"/>
        <end position="291"/>
    </location>
</feature>
<comment type="catalytic activity">
    <reaction evidence="6">
        <text>uridine(38/39/40) in tRNA = pseudouridine(38/39/40) in tRNA</text>
        <dbReference type="Rhea" id="RHEA:22376"/>
        <dbReference type="Rhea" id="RHEA-COMP:10085"/>
        <dbReference type="Rhea" id="RHEA-COMP:10087"/>
        <dbReference type="ChEBI" id="CHEBI:65314"/>
        <dbReference type="ChEBI" id="CHEBI:65315"/>
        <dbReference type="EC" id="5.4.99.12"/>
    </reaction>
</comment>
<dbReference type="OrthoDB" id="271910at2759"/>
<evidence type="ECO:0000256" key="2">
    <source>
        <dbReference type="ARBA" id="ARBA00022694"/>
    </source>
</evidence>
<feature type="active site" description="Nucleophile" evidence="4">
    <location>
        <position position="65"/>
    </location>
</feature>
<dbReference type="SUPFAM" id="SSF55120">
    <property type="entry name" value="Pseudouridine synthase"/>
    <property type="match status" value="1"/>
</dbReference>
<evidence type="ECO:0000313" key="8">
    <source>
        <dbReference type="EMBL" id="ABO98715.1"/>
    </source>
</evidence>
<comment type="similarity">
    <text evidence="1 6">Belongs to the tRNA pseudouridine synthase TruA family.</text>
</comment>
<dbReference type="GO" id="GO:0160147">
    <property type="term" value="F:tRNA pseudouridine(38-40) synthase activity"/>
    <property type="evidence" value="ECO:0007669"/>
    <property type="project" value="UniProtKB-EC"/>
</dbReference>
<dbReference type="STRING" id="436017.A4S4E5"/>
<dbReference type="HOGENOM" id="CLU_014673_3_0_1"/>
<dbReference type="PANTHER" id="PTHR11142:SF0">
    <property type="entry name" value="TRNA PSEUDOURIDINE SYNTHASE-LIKE 1"/>
    <property type="match status" value="1"/>
</dbReference>
<evidence type="ECO:0000256" key="5">
    <source>
        <dbReference type="PIRSR" id="PIRSR001430-2"/>
    </source>
</evidence>
<keyword evidence="9" id="KW-1185">Reference proteome</keyword>
<dbReference type="Proteomes" id="UP000001568">
    <property type="component" value="Chromosome 11"/>
</dbReference>
<dbReference type="HAMAP" id="MF_00171">
    <property type="entry name" value="TruA"/>
    <property type="match status" value="1"/>
</dbReference>
<gene>
    <name evidence="8" type="ORF">OSTLU_44228</name>
</gene>
<dbReference type="GO" id="GO:0031119">
    <property type="term" value="P:tRNA pseudouridine synthesis"/>
    <property type="evidence" value="ECO:0007669"/>
    <property type="project" value="TreeGrafter"/>
</dbReference>
<dbReference type="GO" id="GO:0003723">
    <property type="term" value="F:RNA binding"/>
    <property type="evidence" value="ECO:0007669"/>
    <property type="project" value="InterPro"/>
</dbReference>
<keyword evidence="2 6" id="KW-0819">tRNA processing</keyword>
<keyword evidence="3 6" id="KW-0413">Isomerase</keyword>